<evidence type="ECO:0000313" key="3">
    <source>
        <dbReference type="Proteomes" id="UP000198711"/>
    </source>
</evidence>
<reference evidence="2 3" key="1">
    <citation type="submission" date="2016-10" db="EMBL/GenBank/DDBJ databases">
        <authorList>
            <person name="Varghese N."/>
            <person name="Submissions S."/>
        </authorList>
    </citation>
    <scope>NUCLEOTIDE SEQUENCE [LARGE SCALE GENOMIC DNA]</scope>
    <source>
        <strain evidence="2 3">DSM 25353</strain>
    </source>
</reference>
<evidence type="ECO:0008006" key="4">
    <source>
        <dbReference type="Google" id="ProtNLM"/>
    </source>
</evidence>
<keyword evidence="1" id="KW-0732">Signal</keyword>
<dbReference type="SUPFAM" id="SSF160574">
    <property type="entry name" value="BT0923-like"/>
    <property type="match status" value="1"/>
</dbReference>
<gene>
    <name evidence="2" type="ORF">SAMN05444410_1173</name>
</gene>
<dbReference type="Proteomes" id="UP000198711">
    <property type="component" value="Unassembled WGS sequence"/>
</dbReference>
<feature type="chain" id="PRO_5036492906" description="Beta-lactamase-inhibitor-like, PepSY-like" evidence="1">
    <location>
        <begin position="21"/>
        <end position="145"/>
    </location>
</feature>
<sequence length="145" mass="16274">MKKLFLAVLIAASIGTSAFAADITHLNYRVKSAFEATFAGATNVSWHINPQFISFAFELNSEKMEAFYSSDGEQIGMSRHVSFDKLPASAVKKIQKNYPDYQVKEAVKMDLNGESNYYVSLENGNLKRILEVSEFGRVSLFSNRK</sequence>
<dbReference type="EMBL" id="FNNO01000017">
    <property type="protein sequence ID" value="SDX47370.1"/>
    <property type="molecule type" value="Genomic_DNA"/>
</dbReference>
<name>A0A8X8LFN8_9BACT</name>
<keyword evidence="3" id="KW-1185">Reference proteome</keyword>
<evidence type="ECO:0000313" key="2">
    <source>
        <dbReference type="EMBL" id="SDX47370.1"/>
    </source>
</evidence>
<proteinExistence type="predicted"/>
<evidence type="ECO:0000256" key="1">
    <source>
        <dbReference type="SAM" id="SignalP"/>
    </source>
</evidence>
<dbReference type="Gene3D" id="3.10.450.360">
    <property type="match status" value="1"/>
</dbReference>
<feature type="signal peptide" evidence="1">
    <location>
        <begin position="1"/>
        <end position="20"/>
    </location>
</feature>
<accession>A0A8X8LFN8</accession>
<dbReference type="AlphaFoldDB" id="A0A8X8LFN8"/>
<organism evidence="2 3">
    <name type="scientific">Hydrobacter penzbergensis</name>
    <dbReference type="NCBI Taxonomy" id="1235997"/>
    <lineage>
        <taxon>Bacteria</taxon>
        <taxon>Pseudomonadati</taxon>
        <taxon>Bacteroidota</taxon>
        <taxon>Chitinophagia</taxon>
        <taxon>Chitinophagales</taxon>
        <taxon>Chitinophagaceae</taxon>
        <taxon>Hydrobacter</taxon>
    </lineage>
</organism>
<dbReference type="RefSeq" id="WP_092726239.1">
    <property type="nucleotide sequence ID" value="NZ_FNNO01000017.1"/>
</dbReference>
<protein>
    <recommendedName>
        <fullName evidence="4">Beta-lactamase-inhibitor-like, PepSY-like</fullName>
    </recommendedName>
</protein>
<comment type="caution">
    <text evidence="2">The sequence shown here is derived from an EMBL/GenBank/DDBJ whole genome shotgun (WGS) entry which is preliminary data.</text>
</comment>